<protein>
    <submittedName>
        <fullName evidence="1">Uncharacterized protein</fullName>
    </submittedName>
</protein>
<dbReference type="AlphaFoldDB" id="A0A6H1ZS36"/>
<dbReference type="EMBL" id="MT144627">
    <property type="protein sequence ID" value="QJH95712.1"/>
    <property type="molecule type" value="Genomic_DNA"/>
</dbReference>
<sequence length="80" mass="8768">MKDEHVSKVLMLDTYTPCTIGALTKSLYDVAELTNAIGARRWPTHVAPHLQEALIHLEVALRVSGLALCEALKTEAQDAK</sequence>
<evidence type="ECO:0000313" key="2">
    <source>
        <dbReference type="EMBL" id="QJH95712.1"/>
    </source>
</evidence>
<name>A0A6H1ZS36_9ZZZZ</name>
<evidence type="ECO:0000313" key="1">
    <source>
        <dbReference type="EMBL" id="QJA50010.1"/>
    </source>
</evidence>
<proteinExistence type="predicted"/>
<gene>
    <name evidence="1" type="ORF">TM448A01565_0001</name>
    <name evidence="2" type="ORF">TM448B00508_0026</name>
</gene>
<organism evidence="1">
    <name type="scientific">viral metagenome</name>
    <dbReference type="NCBI Taxonomy" id="1070528"/>
    <lineage>
        <taxon>unclassified sequences</taxon>
        <taxon>metagenomes</taxon>
        <taxon>organismal metagenomes</taxon>
    </lineage>
</organism>
<accession>A0A6H1ZS36</accession>
<reference evidence="1" key="1">
    <citation type="submission" date="2020-03" db="EMBL/GenBank/DDBJ databases">
        <title>The deep terrestrial virosphere.</title>
        <authorList>
            <person name="Holmfeldt K."/>
            <person name="Nilsson E."/>
            <person name="Simone D."/>
            <person name="Lopez-Fernandez M."/>
            <person name="Wu X."/>
            <person name="de Brujin I."/>
            <person name="Lundin D."/>
            <person name="Andersson A."/>
            <person name="Bertilsson S."/>
            <person name="Dopson M."/>
        </authorList>
    </citation>
    <scope>NUCLEOTIDE SEQUENCE</scope>
    <source>
        <strain evidence="1">TM448A01565</strain>
        <strain evidence="2">TM448B00508</strain>
    </source>
</reference>
<dbReference type="EMBL" id="MT144169">
    <property type="protein sequence ID" value="QJA50010.1"/>
    <property type="molecule type" value="Genomic_DNA"/>
</dbReference>